<protein>
    <recommendedName>
        <fullName evidence="4">Secreted protein</fullName>
    </recommendedName>
</protein>
<feature type="signal peptide" evidence="1">
    <location>
        <begin position="1"/>
        <end position="30"/>
    </location>
</feature>
<evidence type="ECO:0008006" key="4">
    <source>
        <dbReference type="Google" id="ProtNLM"/>
    </source>
</evidence>
<proteinExistence type="predicted"/>
<evidence type="ECO:0000313" key="2">
    <source>
        <dbReference type="EMBL" id="GAA2424555.1"/>
    </source>
</evidence>
<comment type="caution">
    <text evidence="2">The sequence shown here is derived from an EMBL/GenBank/DDBJ whole genome shotgun (WGS) entry which is preliminary data.</text>
</comment>
<reference evidence="2 3" key="1">
    <citation type="journal article" date="2019" name="Int. J. Syst. Evol. Microbiol.">
        <title>The Global Catalogue of Microorganisms (GCM) 10K type strain sequencing project: providing services to taxonomists for standard genome sequencing and annotation.</title>
        <authorList>
            <consortium name="The Broad Institute Genomics Platform"/>
            <consortium name="The Broad Institute Genome Sequencing Center for Infectious Disease"/>
            <person name="Wu L."/>
            <person name="Ma J."/>
        </authorList>
    </citation>
    <scope>NUCLEOTIDE SEQUENCE [LARGE SCALE GENOMIC DNA]</scope>
    <source>
        <strain evidence="2 3">JCM 6922</strain>
    </source>
</reference>
<evidence type="ECO:0000256" key="1">
    <source>
        <dbReference type="SAM" id="SignalP"/>
    </source>
</evidence>
<dbReference type="RefSeq" id="WP_344600014.1">
    <property type="nucleotide sequence ID" value="NZ_BAAATK010000004.1"/>
</dbReference>
<name>A0ABN3J8B0_9ACTN</name>
<dbReference type="EMBL" id="BAAATK010000004">
    <property type="protein sequence ID" value="GAA2424555.1"/>
    <property type="molecule type" value="Genomic_DNA"/>
</dbReference>
<gene>
    <name evidence="2" type="ORF">GCM10010421_08880</name>
</gene>
<accession>A0ABN3J8B0</accession>
<evidence type="ECO:0000313" key="3">
    <source>
        <dbReference type="Proteomes" id="UP001500460"/>
    </source>
</evidence>
<sequence>MRFIREMATVLSGIALAVSGAFLTAPAAHADTDSCLSYLESQGYTFKTEHFYACYHGHRDWMLCYDILRDENVHYGVAARACDHAAM</sequence>
<feature type="chain" id="PRO_5047319587" description="Secreted protein" evidence="1">
    <location>
        <begin position="31"/>
        <end position="87"/>
    </location>
</feature>
<keyword evidence="1" id="KW-0732">Signal</keyword>
<dbReference type="Proteomes" id="UP001500460">
    <property type="component" value="Unassembled WGS sequence"/>
</dbReference>
<keyword evidence="3" id="KW-1185">Reference proteome</keyword>
<organism evidence="2 3">
    <name type="scientific">Streptomyces glaucus</name>
    <dbReference type="NCBI Taxonomy" id="284029"/>
    <lineage>
        <taxon>Bacteria</taxon>
        <taxon>Bacillati</taxon>
        <taxon>Actinomycetota</taxon>
        <taxon>Actinomycetes</taxon>
        <taxon>Kitasatosporales</taxon>
        <taxon>Streptomycetaceae</taxon>
        <taxon>Streptomyces</taxon>
    </lineage>
</organism>